<dbReference type="EMBL" id="REGN01002050">
    <property type="protein sequence ID" value="RNA30711.1"/>
    <property type="molecule type" value="Genomic_DNA"/>
</dbReference>
<dbReference type="Proteomes" id="UP000276133">
    <property type="component" value="Unassembled WGS sequence"/>
</dbReference>
<proteinExistence type="predicted"/>
<comment type="caution">
    <text evidence="1">The sequence shown here is derived from an EMBL/GenBank/DDBJ whole genome shotgun (WGS) entry which is preliminary data.</text>
</comment>
<reference evidence="1 2" key="1">
    <citation type="journal article" date="2018" name="Sci. Rep.">
        <title>Genomic signatures of local adaptation to the degree of environmental predictability in rotifers.</title>
        <authorList>
            <person name="Franch-Gras L."/>
            <person name="Hahn C."/>
            <person name="Garcia-Roger E.M."/>
            <person name="Carmona M.J."/>
            <person name="Serra M."/>
            <person name="Gomez A."/>
        </authorList>
    </citation>
    <scope>NUCLEOTIDE SEQUENCE [LARGE SCALE GENOMIC DNA]</scope>
    <source>
        <strain evidence="1">HYR1</strain>
    </source>
</reference>
<gene>
    <name evidence="1" type="ORF">BpHYR1_047011</name>
</gene>
<accession>A0A3M7S4K5</accession>
<evidence type="ECO:0000313" key="2">
    <source>
        <dbReference type="Proteomes" id="UP000276133"/>
    </source>
</evidence>
<keyword evidence="2" id="KW-1185">Reference proteome</keyword>
<evidence type="ECO:0000313" key="1">
    <source>
        <dbReference type="EMBL" id="RNA30711.1"/>
    </source>
</evidence>
<protein>
    <submittedName>
        <fullName evidence="1">Uncharacterized protein</fullName>
    </submittedName>
</protein>
<dbReference type="AlphaFoldDB" id="A0A3M7S4K5"/>
<organism evidence="1 2">
    <name type="scientific">Brachionus plicatilis</name>
    <name type="common">Marine rotifer</name>
    <name type="synonym">Brachionus muelleri</name>
    <dbReference type="NCBI Taxonomy" id="10195"/>
    <lineage>
        <taxon>Eukaryota</taxon>
        <taxon>Metazoa</taxon>
        <taxon>Spiralia</taxon>
        <taxon>Gnathifera</taxon>
        <taxon>Rotifera</taxon>
        <taxon>Eurotatoria</taxon>
        <taxon>Monogononta</taxon>
        <taxon>Pseudotrocha</taxon>
        <taxon>Ploima</taxon>
        <taxon>Brachionidae</taxon>
        <taxon>Brachionus</taxon>
    </lineage>
</organism>
<name>A0A3M7S4K5_BRAPC</name>
<sequence length="159" mass="18358">MFFTIKKSCGIPQKNSAFKAQPKIAESRDFLEIFFLSKLTVLNHQIFLINYLNRYQIFHLVQTTFLNKKFTDFNFPDVKAVVKMARTFFHSSSLSTDINLSVGSTANEAKFFQEININKFFIKIQILTLLLTKQLKSLIITFLINFMSVVNTIGVEPSK</sequence>